<dbReference type="Gene3D" id="3.30.390.30">
    <property type="match status" value="1"/>
</dbReference>
<dbReference type="PROSITE" id="PS51296">
    <property type="entry name" value="RIESKE"/>
    <property type="match status" value="1"/>
</dbReference>
<keyword evidence="5" id="KW-0274">FAD</keyword>
<comment type="cofactor">
    <cofactor evidence="1">
        <name>FAD</name>
        <dbReference type="ChEBI" id="CHEBI:57692"/>
    </cofactor>
</comment>
<evidence type="ECO:0000256" key="2">
    <source>
        <dbReference type="ARBA" id="ARBA00022630"/>
    </source>
</evidence>
<name>A0ABU8DAT3_ERWAP</name>
<dbReference type="PANTHER" id="PTHR43557:SF2">
    <property type="entry name" value="RIESKE DOMAIN-CONTAINING PROTEIN-RELATED"/>
    <property type="match status" value="1"/>
</dbReference>
<comment type="caution">
    <text evidence="10">The sequence shown here is derived from an EMBL/GenBank/DDBJ whole genome shotgun (WGS) entry which is preliminary data.</text>
</comment>
<keyword evidence="11" id="KW-1185">Reference proteome</keyword>
<protein>
    <submittedName>
        <fullName evidence="10">FAD-dependent oxidoreductase</fullName>
    </submittedName>
</protein>
<keyword evidence="2" id="KW-0285">Flavoprotein</keyword>
<dbReference type="PANTHER" id="PTHR43557">
    <property type="entry name" value="APOPTOSIS-INDUCING FACTOR 1"/>
    <property type="match status" value="1"/>
</dbReference>
<gene>
    <name evidence="10" type="ORF">V8N49_00420</name>
</gene>
<dbReference type="SUPFAM" id="SSF50022">
    <property type="entry name" value="ISP domain"/>
    <property type="match status" value="1"/>
</dbReference>
<dbReference type="PRINTS" id="PR00368">
    <property type="entry name" value="FADPNR"/>
</dbReference>
<dbReference type="InterPro" id="IPR023753">
    <property type="entry name" value="FAD/NAD-binding_dom"/>
</dbReference>
<keyword evidence="3" id="KW-0001">2Fe-2S</keyword>
<evidence type="ECO:0000256" key="7">
    <source>
        <dbReference type="ARBA" id="ARBA00023004"/>
    </source>
</evidence>
<keyword evidence="8" id="KW-0411">Iron-sulfur</keyword>
<evidence type="ECO:0000313" key="10">
    <source>
        <dbReference type="EMBL" id="MEI2680137.1"/>
    </source>
</evidence>
<evidence type="ECO:0000256" key="1">
    <source>
        <dbReference type="ARBA" id="ARBA00001974"/>
    </source>
</evidence>
<dbReference type="InterPro" id="IPR017941">
    <property type="entry name" value="Rieske_2Fe-2S"/>
</dbReference>
<dbReference type="EMBL" id="JBANEI010000001">
    <property type="protein sequence ID" value="MEI2680137.1"/>
    <property type="molecule type" value="Genomic_DNA"/>
</dbReference>
<keyword evidence="7" id="KW-0408">Iron</keyword>
<dbReference type="InterPro" id="IPR036188">
    <property type="entry name" value="FAD/NAD-bd_sf"/>
</dbReference>
<dbReference type="Pfam" id="PF07992">
    <property type="entry name" value="Pyr_redox_2"/>
    <property type="match status" value="1"/>
</dbReference>
<dbReference type="SUPFAM" id="SSF51905">
    <property type="entry name" value="FAD/NAD(P)-binding domain"/>
    <property type="match status" value="1"/>
</dbReference>
<keyword evidence="4" id="KW-0479">Metal-binding</keyword>
<evidence type="ECO:0000256" key="8">
    <source>
        <dbReference type="ARBA" id="ARBA00023014"/>
    </source>
</evidence>
<evidence type="ECO:0000256" key="3">
    <source>
        <dbReference type="ARBA" id="ARBA00022714"/>
    </source>
</evidence>
<evidence type="ECO:0000259" key="9">
    <source>
        <dbReference type="PROSITE" id="PS51296"/>
    </source>
</evidence>
<dbReference type="Gene3D" id="2.102.10.10">
    <property type="entry name" value="Rieske [2Fe-2S] iron-sulphur domain"/>
    <property type="match status" value="1"/>
</dbReference>
<organism evidence="10 11">
    <name type="scientific">Erwinia aphidicola</name>
    <dbReference type="NCBI Taxonomy" id="68334"/>
    <lineage>
        <taxon>Bacteria</taxon>
        <taxon>Pseudomonadati</taxon>
        <taxon>Pseudomonadota</taxon>
        <taxon>Gammaproteobacteria</taxon>
        <taxon>Enterobacterales</taxon>
        <taxon>Erwiniaceae</taxon>
        <taxon>Erwinia</taxon>
    </lineage>
</organism>
<evidence type="ECO:0000256" key="5">
    <source>
        <dbReference type="ARBA" id="ARBA00022827"/>
    </source>
</evidence>
<dbReference type="SUPFAM" id="SSF55424">
    <property type="entry name" value="FAD/NAD-linked reductases, dimerisation (C-terminal) domain"/>
    <property type="match status" value="1"/>
</dbReference>
<dbReference type="Gene3D" id="3.50.50.60">
    <property type="entry name" value="FAD/NAD(P)-binding domain"/>
    <property type="match status" value="2"/>
</dbReference>
<dbReference type="PRINTS" id="PR00411">
    <property type="entry name" value="PNDRDTASEI"/>
</dbReference>
<sequence>MSYQNVLVLKDLAENKPLKAPVGDTDILLIRQGDEVKAYQSECPHSGAPLEEGAIYQGTLTCPWHKATFSLLDGALCEPLALSDLKRYPVRVENGMIQVDPQPMPPLATFSAGDSKPVFVILGTGAAGSAAAWTLRREGFDGRLVLVDRESEAPYDRTALTKFVPSGKMKISEVPAMLDDDFFQYAERLQGNVEQLDSRQQLLRFADGSTLQYDKLLLASGGVPQRPDIPGNALAGVHVLRSIEQCAAVMKAVEQQRKLVIIGNSFIGMELASALRAQDIAVQIVAPQPLPFKAQFGEQLARFFRDLHQQNGVEFITDEVAELTAENGHVSGVRLKSGQQIASSVVVLATGVTPGCGFIHDIALQDDGSLATDEALQAAKNVWAAGDIASYPAEEGLQRIEHWRVAQQQGRIAAKNMLGAGEAFDRVPFFWTAQFGTRYEYLGHAEKWDEERLIGSLSDKTFVMLYGQKGKLAAVASCGCYTFTAELVQRMQQPMTLDAAEQLSRAHLSA</sequence>
<keyword evidence="6" id="KW-0560">Oxidoreductase</keyword>
<dbReference type="InterPro" id="IPR016156">
    <property type="entry name" value="FAD/NAD-linked_Rdtase_dimer_sf"/>
</dbReference>
<reference evidence="10 11" key="1">
    <citation type="submission" date="2024-02" db="EMBL/GenBank/DDBJ databases">
        <title>First report Erwinia aphidicola in onion in Chile.</title>
        <authorList>
            <person name="Valenzuela M."/>
            <person name="Pena M."/>
            <person name="Dutta B."/>
        </authorList>
    </citation>
    <scope>NUCLEOTIDE SEQUENCE [LARGE SCALE GENOMIC DNA]</scope>
    <source>
        <strain evidence="10 11">QCJ3A</strain>
    </source>
</reference>
<accession>A0ABU8DAT3</accession>
<evidence type="ECO:0000313" key="11">
    <source>
        <dbReference type="Proteomes" id="UP001306592"/>
    </source>
</evidence>
<dbReference type="Pfam" id="PF00355">
    <property type="entry name" value="Rieske"/>
    <property type="match status" value="1"/>
</dbReference>
<evidence type="ECO:0000256" key="4">
    <source>
        <dbReference type="ARBA" id="ARBA00022723"/>
    </source>
</evidence>
<dbReference type="InterPro" id="IPR050446">
    <property type="entry name" value="FAD-oxidoreductase/Apoptosis"/>
</dbReference>
<proteinExistence type="predicted"/>
<dbReference type="RefSeq" id="WP_288498558.1">
    <property type="nucleotide sequence ID" value="NZ_JBANEI010000001.1"/>
</dbReference>
<evidence type="ECO:0000256" key="6">
    <source>
        <dbReference type="ARBA" id="ARBA00023002"/>
    </source>
</evidence>
<dbReference type="InterPro" id="IPR036922">
    <property type="entry name" value="Rieske_2Fe-2S_sf"/>
</dbReference>
<feature type="domain" description="Rieske" evidence="9">
    <location>
        <begin position="4"/>
        <end position="99"/>
    </location>
</feature>
<dbReference type="Proteomes" id="UP001306592">
    <property type="component" value="Unassembled WGS sequence"/>
</dbReference>